<dbReference type="InterPro" id="IPR020845">
    <property type="entry name" value="AMP-binding_CS"/>
</dbReference>
<sequence length="543" mass="59730">MMDSVTVTANNEIYCPVEDASFEGFILPEYIRQEMSTWKDSVAFESPESGVSYTYSQVMEHSRAFATSLIKQGYSKGDVIGVVLPNIPEYGSIIFGIWEAGLVASPTNPMYTEEELTYQFNLCGIKAVIANKDMLEKLHSISCVEKIIVMGEISEGCTASYHEMIQTDTTGMRLSMGSAINTKTETALILFSSGTTGLPKGVMLTHENVTVNAVQFKNQSVIASIKNFDVESGQERTIAVLPFFHAYGFQTVLTQSMLKGAHIVTLTKFLPALFLKALRQHRPTFLCLVPTVINFLLSEQVAVEDLTSLHTIILGGAAISQETTIKFGKKCSALILLGYGLTELSPASHVCRRPKLGSIGLPLPMTWVKVIDIQSGDTVGRNVQGEICVKGPQVMKGYYNNEAATKATIDEDGWLHTGDCGYYDDDNYFFIVDRIKDIIKVKGFQVSPTEMENLLKTHSKIADTAVIGIPDSSAGELPRAYVVAKEGMNISEEELHGFIKNRVAAFKQLRGGIEFVDQIPRNPTGKILRKELVKCYVESSNSD</sequence>
<proteinExistence type="inferred from homology"/>
<protein>
    <recommendedName>
        <fullName evidence="8">4-coumarate--CoA ligase</fullName>
    </recommendedName>
</protein>
<dbReference type="InterPro" id="IPR000873">
    <property type="entry name" value="AMP-dep_synth/lig_dom"/>
</dbReference>
<comment type="similarity">
    <text evidence="2">Belongs to the ATP-dependent AMP-binding enzyme family.</text>
</comment>
<evidence type="ECO:0000256" key="2">
    <source>
        <dbReference type="ARBA" id="ARBA00006432"/>
    </source>
</evidence>
<keyword evidence="3" id="KW-0576">Peroxisome</keyword>
<evidence type="ECO:0008006" key="8">
    <source>
        <dbReference type="Google" id="ProtNLM"/>
    </source>
</evidence>
<dbReference type="InterPro" id="IPR025110">
    <property type="entry name" value="AMP-bd_C"/>
</dbReference>
<dbReference type="PROSITE" id="PS00455">
    <property type="entry name" value="AMP_BINDING"/>
    <property type="match status" value="1"/>
</dbReference>
<dbReference type="GO" id="GO:0005777">
    <property type="term" value="C:peroxisome"/>
    <property type="evidence" value="ECO:0007669"/>
    <property type="project" value="UniProtKB-SubCell"/>
</dbReference>
<keyword evidence="7" id="KW-1185">Reference proteome</keyword>
<evidence type="ECO:0000313" key="7">
    <source>
        <dbReference type="Proteomes" id="UP000708208"/>
    </source>
</evidence>
<evidence type="ECO:0000256" key="1">
    <source>
        <dbReference type="ARBA" id="ARBA00004275"/>
    </source>
</evidence>
<dbReference type="FunFam" id="3.30.300.30:FF:000007">
    <property type="entry name" value="4-coumarate--CoA ligase 2"/>
    <property type="match status" value="1"/>
</dbReference>
<name>A0A8J2PMP9_9HEXA</name>
<dbReference type="OrthoDB" id="10253869at2759"/>
<dbReference type="CDD" id="cd05911">
    <property type="entry name" value="Firefly_Luc_like"/>
    <property type="match status" value="1"/>
</dbReference>
<accession>A0A8J2PMP9</accession>
<dbReference type="AlphaFoldDB" id="A0A8J2PMP9"/>
<dbReference type="GO" id="GO:0004467">
    <property type="term" value="F:long-chain fatty acid-CoA ligase activity"/>
    <property type="evidence" value="ECO:0007669"/>
    <property type="project" value="TreeGrafter"/>
</dbReference>
<comment type="caution">
    <text evidence="6">The sequence shown here is derived from an EMBL/GenBank/DDBJ whole genome shotgun (WGS) entry which is preliminary data.</text>
</comment>
<dbReference type="Proteomes" id="UP000708208">
    <property type="component" value="Unassembled WGS sequence"/>
</dbReference>
<feature type="domain" description="AMP-binding enzyme C-terminal" evidence="5">
    <location>
        <begin position="450"/>
        <end position="526"/>
    </location>
</feature>
<dbReference type="Pfam" id="PF13193">
    <property type="entry name" value="AMP-binding_C"/>
    <property type="match status" value="1"/>
</dbReference>
<evidence type="ECO:0000259" key="5">
    <source>
        <dbReference type="Pfam" id="PF13193"/>
    </source>
</evidence>
<dbReference type="PANTHER" id="PTHR24096:SF394">
    <property type="entry name" value="LUCIFERIN 4-MONOOXYGENASE"/>
    <property type="match status" value="1"/>
</dbReference>
<dbReference type="GO" id="GO:0046949">
    <property type="term" value="P:fatty-acyl-CoA biosynthetic process"/>
    <property type="evidence" value="ECO:0007669"/>
    <property type="project" value="TreeGrafter"/>
</dbReference>
<reference evidence="6" key="1">
    <citation type="submission" date="2021-06" db="EMBL/GenBank/DDBJ databases">
        <authorList>
            <person name="Hodson N. C."/>
            <person name="Mongue J. A."/>
            <person name="Jaron S. K."/>
        </authorList>
    </citation>
    <scope>NUCLEOTIDE SEQUENCE</scope>
</reference>
<feature type="domain" description="AMP-dependent synthetase/ligase" evidence="4">
    <location>
        <begin position="34"/>
        <end position="399"/>
    </location>
</feature>
<organism evidence="6 7">
    <name type="scientific">Allacma fusca</name>
    <dbReference type="NCBI Taxonomy" id="39272"/>
    <lineage>
        <taxon>Eukaryota</taxon>
        <taxon>Metazoa</taxon>
        <taxon>Ecdysozoa</taxon>
        <taxon>Arthropoda</taxon>
        <taxon>Hexapoda</taxon>
        <taxon>Collembola</taxon>
        <taxon>Symphypleona</taxon>
        <taxon>Sminthuridae</taxon>
        <taxon>Allacma</taxon>
    </lineage>
</organism>
<evidence type="ECO:0000259" key="4">
    <source>
        <dbReference type="Pfam" id="PF00501"/>
    </source>
</evidence>
<comment type="subcellular location">
    <subcellularLocation>
        <location evidence="1">Peroxisome</location>
    </subcellularLocation>
</comment>
<gene>
    <name evidence="6" type="ORF">AFUS01_LOCUS30728</name>
</gene>
<dbReference type="Pfam" id="PF00501">
    <property type="entry name" value="AMP-binding"/>
    <property type="match status" value="1"/>
</dbReference>
<dbReference type="EMBL" id="CAJVCH010475762">
    <property type="protein sequence ID" value="CAG7820330.1"/>
    <property type="molecule type" value="Genomic_DNA"/>
</dbReference>
<evidence type="ECO:0000313" key="6">
    <source>
        <dbReference type="EMBL" id="CAG7820330.1"/>
    </source>
</evidence>
<dbReference type="PANTHER" id="PTHR24096">
    <property type="entry name" value="LONG-CHAIN-FATTY-ACID--COA LIGASE"/>
    <property type="match status" value="1"/>
</dbReference>
<evidence type="ECO:0000256" key="3">
    <source>
        <dbReference type="ARBA" id="ARBA00023140"/>
    </source>
</evidence>